<name>A0ACB8SY35_9AGAM</name>
<feature type="non-terminal residue" evidence="1">
    <location>
        <position position="1"/>
    </location>
</feature>
<evidence type="ECO:0000313" key="1">
    <source>
        <dbReference type="EMBL" id="KAI0061384.1"/>
    </source>
</evidence>
<protein>
    <submittedName>
        <fullName evidence="1">Uncharacterized protein</fullName>
    </submittedName>
</protein>
<reference evidence="1" key="2">
    <citation type="journal article" date="2022" name="New Phytol.">
        <title>Evolutionary transition to the ectomycorrhizal habit in the genomes of a hyperdiverse lineage of mushroom-forming fungi.</title>
        <authorList>
            <person name="Looney B."/>
            <person name="Miyauchi S."/>
            <person name="Morin E."/>
            <person name="Drula E."/>
            <person name="Courty P.E."/>
            <person name="Kohler A."/>
            <person name="Kuo A."/>
            <person name="LaButti K."/>
            <person name="Pangilinan J."/>
            <person name="Lipzen A."/>
            <person name="Riley R."/>
            <person name="Andreopoulos W."/>
            <person name="He G."/>
            <person name="Johnson J."/>
            <person name="Nolan M."/>
            <person name="Tritt A."/>
            <person name="Barry K.W."/>
            <person name="Grigoriev I.V."/>
            <person name="Nagy L.G."/>
            <person name="Hibbett D."/>
            <person name="Henrissat B."/>
            <person name="Matheny P.B."/>
            <person name="Labbe J."/>
            <person name="Martin F.M."/>
        </authorList>
    </citation>
    <scope>NUCLEOTIDE SEQUENCE</scope>
    <source>
        <strain evidence="1">HHB10654</strain>
    </source>
</reference>
<keyword evidence="2" id="KW-1185">Reference proteome</keyword>
<reference evidence="1" key="1">
    <citation type="submission" date="2021-03" db="EMBL/GenBank/DDBJ databases">
        <authorList>
            <consortium name="DOE Joint Genome Institute"/>
            <person name="Ahrendt S."/>
            <person name="Looney B.P."/>
            <person name="Miyauchi S."/>
            <person name="Morin E."/>
            <person name="Drula E."/>
            <person name="Courty P.E."/>
            <person name="Chicoki N."/>
            <person name="Fauchery L."/>
            <person name="Kohler A."/>
            <person name="Kuo A."/>
            <person name="Labutti K."/>
            <person name="Pangilinan J."/>
            <person name="Lipzen A."/>
            <person name="Riley R."/>
            <person name="Andreopoulos W."/>
            <person name="He G."/>
            <person name="Johnson J."/>
            <person name="Barry K.W."/>
            <person name="Grigoriev I.V."/>
            <person name="Nagy L."/>
            <person name="Hibbett D."/>
            <person name="Henrissat B."/>
            <person name="Matheny P.B."/>
            <person name="Labbe J."/>
            <person name="Martin F."/>
        </authorList>
    </citation>
    <scope>NUCLEOTIDE SEQUENCE</scope>
    <source>
        <strain evidence="1">HHB10654</strain>
    </source>
</reference>
<comment type="caution">
    <text evidence="1">The sequence shown here is derived from an EMBL/GenBank/DDBJ whole genome shotgun (WGS) entry which is preliminary data.</text>
</comment>
<proteinExistence type="predicted"/>
<evidence type="ECO:0000313" key="2">
    <source>
        <dbReference type="Proteomes" id="UP000814140"/>
    </source>
</evidence>
<gene>
    <name evidence="1" type="ORF">BV25DRAFT_1805829</name>
</gene>
<sequence>AAVSCCSGATGKGVASEFNLMLAYIQLVLKCHRMLSQNKFATLTSLHEGLEMADRPSIRTFFDWHARGSKYAAVAAGGSLYALILVAGTGLRVRLGEIDGRASRILGNTLRAPQESELEDRLVSRHIVPLVAFLREGLPLKLENIFPEAQLEGLYLDSGADGANLGESDQFFSGIQFKCVPVEFKSGHFTHRASSDVSLIARDPIIWAPCYSAPHVEPPARNSDLPQRPPVLQPSTLLPENSLSADFETVRTAFQPFSADNLDARMPDDRSANYAWTERERRRTDNCLEVVDVDDLREQLQEYYSDGVRADFEQYLQIPPSAIDAAKGQALRVEGCDGSLMVFVSTAMPSGLRERLTDCLIASFGGRQSLIPTNSADAGEDFHFQTLLFSSCNRDPAQGTGAPTDISPSTQVNSATLTVGHAQFTSYAAKERIEYEELYRTTTLVFSDVFEWVASTLATCLPEEFELLKIEAEAVPGNHSNASAVYPFTGFVVNLNVATRAHREAGNPILSVLLPLGEFEDGALVLLEPGLVLPLRSGDLAAFPSCRITHFNRHFTGLRASIMLHTDDALEVWTRDGNRNELEGE</sequence>
<dbReference type="Proteomes" id="UP000814140">
    <property type="component" value="Unassembled WGS sequence"/>
</dbReference>
<dbReference type="EMBL" id="MU277213">
    <property type="protein sequence ID" value="KAI0061384.1"/>
    <property type="molecule type" value="Genomic_DNA"/>
</dbReference>
<organism evidence="1 2">
    <name type="scientific">Artomyces pyxidatus</name>
    <dbReference type="NCBI Taxonomy" id="48021"/>
    <lineage>
        <taxon>Eukaryota</taxon>
        <taxon>Fungi</taxon>
        <taxon>Dikarya</taxon>
        <taxon>Basidiomycota</taxon>
        <taxon>Agaricomycotina</taxon>
        <taxon>Agaricomycetes</taxon>
        <taxon>Russulales</taxon>
        <taxon>Auriscalpiaceae</taxon>
        <taxon>Artomyces</taxon>
    </lineage>
</organism>
<accession>A0ACB8SY35</accession>